<dbReference type="PANTHER" id="PTHR23028">
    <property type="entry name" value="ACETYLTRANSFERASE"/>
    <property type="match status" value="1"/>
</dbReference>
<accession>A0ABU4WUV8</accession>
<feature type="transmembrane region" description="Helical" evidence="1">
    <location>
        <begin position="170"/>
        <end position="187"/>
    </location>
</feature>
<keyword evidence="4" id="KW-1185">Reference proteome</keyword>
<keyword evidence="1" id="KW-0472">Membrane</keyword>
<dbReference type="RefSeq" id="WP_320213748.1">
    <property type="nucleotide sequence ID" value="NZ_JAVIIS010000010.1"/>
</dbReference>
<dbReference type="Proteomes" id="UP001272097">
    <property type="component" value="Unassembled WGS sequence"/>
</dbReference>
<evidence type="ECO:0000313" key="3">
    <source>
        <dbReference type="EMBL" id="MDX8439829.1"/>
    </source>
</evidence>
<dbReference type="EC" id="2.3.-.-" evidence="3"/>
<feature type="transmembrane region" description="Helical" evidence="1">
    <location>
        <begin position="285"/>
        <end position="303"/>
    </location>
</feature>
<sequence length="360" mass="38749">MCNATGAVCAAIWRDLDRSIVTSIHSIQYLRGLAACAVVCFHVSEQFGGPFDVGAAGVDIFFVISGFIMWVTTAGRPADPWRFMGRRITRIVPLYWIVTVLTAAGILIKPQFFYGHFFSVPNFVGSLFFVPVLQENALHPIVIQGWTLCYEMMFYLVFTLVLFLGERWRFGVLTGALVAIVALHSIFPAGYARAFTDPVVLEFAAGVGVGRLWLQGARLPLGVGLAMAGAGFLLLAASPLFDDEMPRALRWGLPATLIVAGAVFAERARPFKPAALPSFLGDASYSIYLWHVLVGVLTTGVVLRIGTPAALQPATILVATLVFSAVLYLVAEKPLVALLHPQRPKGAVKARDAAAAGAAE</sequence>
<name>A0ABU4WUV8_9HYPH</name>
<dbReference type="GO" id="GO:0016746">
    <property type="term" value="F:acyltransferase activity"/>
    <property type="evidence" value="ECO:0007669"/>
    <property type="project" value="UniProtKB-KW"/>
</dbReference>
<dbReference type="InterPro" id="IPR002656">
    <property type="entry name" value="Acyl_transf_3_dom"/>
</dbReference>
<gene>
    <name evidence="3" type="ORF">RFM51_09495</name>
</gene>
<feature type="transmembrane region" description="Helical" evidence="1">
    <location>
        <begin position="145"/>
        <end position="164"/>
    </location>
</feature>
<organism evidence="3 4">
    <name type="scientific">Mesorhizobium australafricanum</name>
    <dbReference type="NCBI Taxonomy" id="3072311"/>
    <lineage>
        <taxon>Bacteria</taxon>
        <taxon>Pseudomonadati</taxon>
        <taxon>Pseudomonadota</taxon>
        <taxon>Alphaproteobacteria</taxon>
        <taxon>Hyphomicrobiales</taxon>
        <taxon>Phyllobacteriaceae</taxon>
        <taxon>Mesorhizobium</taxon>
    </lineage>
</organism>
<feature type="transmembrane region" description="Helical" evidence="1">
    <location>
        <begin position="53"/>
        <end position="71"/>
    </location>
</feature>
<evidence type="ECO:0000259" key="2">
    <source>
        <dbReference type="Pfam" id="PF01757"/>
    </source>
</evidence>
<proteinExistence type="predicted"/>
<feature type="transmembrane region" description="Helical" evidence="1">
    <location>
        <begin position="310"/>
        <end position="331"/>
    </location>
</feature>
<evidence type="ECO:0000256" key="1">
    <source>
        <dbReference type="SAM" id="Phobius"/>
    </source>
</evidence>
<feature type="domain" description="Acyltransferase 3" evidence="2">
    <location>
        <begin position="24"/>
        <end position="328"/>
    </location>
</feature>
<keyword evidence="1" id="KW-1133">Transmembrane helix</keyword>
<dbReference type="InterPro" id="IPR050879">
    <property type="entry name" value="Acyltransferase_3"/>
</dbReference>
<reference evidence="3 4" key="1">
    <citation type="submission" date="2023-08" db="EMBL/GenBank/DDBJ databases">
        <title>Implementing the SeqCode for naming new Mesorhizobium species isolated from Vachellia karroo root nodules.</title>
        <authorList>
            <person name="Van Lill M."/>
        </authorList>
    </citation>
    <scope>NUCLEOTIDE SEQUENCE [LARGE SCALE GENOMIC DNA]</scope>
    <source>
        <strain evidence="3 4">VK3E</strain>
    </source>
</reference>
<keyword evidence="3" id="KW-0012">Acyltransferase</keyword>
<dbReference type="EMBL" id="JAVIIS010000010">
    <property type="protein sequence ID" value="MDX8439829.1"/>
    <property type="molecule type" value="Genomic_DNA"/>
</dbReference>
<feature type="transmembrane region" description="Helical" evidence="1">
    <location>
        <begin position="91"/>
        <end position="108"/>
    </location>
</feature>
<feature type="transmembrane region" description="Helical" evidence="1">
    <location>
        <begin position="219"/>
        <end position="241"/>
    </location>
</feature>
<feature type="transmembrane region" description="Helical" evidence="1">
    <location>
        <begin position="248"/>
        <end position="265"/>
    </location>
</feature>
<dbReference type="PANTHER" id="PTHR23028:SF131">
    <property type="entry name" value="BLR2367 PROTEIN"/>
    <property type="match status" value="1"/>
</dbReference>
<evidence type="ECO:0000313" key="4">
    <source>
        <dbReference type="Proteomes" id="UP001272097"/>
    </source>
</evidence>
<protein>
    <submittedName>
        <fullName evidence="3">Acyltransferase</fullName>
        <ecNumber evidence="3">2.3.-.-</ecNumber>
    </submittedName>
</protein>
<keyword evidence="1" id="KW-0812">Transmembrane</keyword>
<keyword evidence="3" id="KW-0808">Transferase</keyword>
<dbReference type="Pfam" id="PF01757">
    <property type="entry name" value="Acyl_transf_3"/>
    <property type="match status" value="1"/>
</dbReference>
<comment type="caution">
    <text evidence="3">The sequence shown here is derived from an EMBL/GenBank/DDBJ whole genome shotgun (WGS) entry which is preliminary data.</text>
</comment>